<dbReference type="InterPro" id="IPR000847">
    <property type="entry name" value="LysR_HTH_N"/>
</dbReference>
<evidence type="ECO:0000256" key="7">
    <source>
        <dbReference type="ARBA" id="ARBA00023015"/>
    </source>
</evidence>
<keyword evidence="7" id="KW-0805">Transcription regulation</keyword>
<proteinExistence type="inferred from homology"/>
<name>A0A094LQE6_9GAMM</name>
<keyword evidence="5" id="KW-0678">Repressor</keyword>
<dbReference type="Proteomes" id="UP000029264">
    <property type="component" value="Unassembled WGS sequence"/>
</dbReference>
<keyword evidence="6" id="KW-0028">Amino-acid biosynthesis</keyword>
<dbReference type="AlphaFoldDB" id="A0A094LQE6"/>
<dbReference type="EMBL" id="JPEO01000006">
    <property type="protein sequence ID" value="KFZ37363.1"/>
    <property type="molecule type" value="Genomic_DNA"/>
</dbReference>
<dbReference type="GO" id="GO:0003700">
    <property type="term" value="F:DNA-binding transcription factor activity"/>
    <property type="evidence" value="ECO:0007669"/>
    <property type="project" value="InterPro"/>
</dbReference>
<dbReference type="Pfam" id="PF03466">
    <property type="entry name" value="LysR_substrate"/>
    <property type="match status" value="1"/>
</dbReference>
<evidence type="ECO:0000256" key="4">
    <source>
        <dbReference type="ARBA" id="ARBA00022490"/>
    </source>
</evidence>
<dbReference type="SUPFAM" id="SSF46785">
    <property type="entry name" value="Winged helix' DNA-binding domain"/>
    <property type="match status" value="1"/>
</dbReference>
<evidence type="ECO:0000256" key="5">
    <source>
        <dbReference type="ARBA" id="ARBA00022491"/>
    </source>
</evidence>
<dbReference type="PROSITE" id="PS50931">
    <property type="entry name" value="HTH_LYSR"/>
    <property type="match status" value="1"/>
</dbReference>
<dbReference type="Gene3D" id="1.10.10.10">
    <property type="entry name" value="Winged helix-like DNA-binding domain superfamily/Winged helix DNA-binding domain"/>
    <property type="match status" value="1"/>
</dbReference>
<dbReference type="PANTHER" id="PTHR30126:SF25">
    <property type="entry name" value="HTH-TYPE TRANSCRIPTIONAL REGULATOR METR"/>
    <property type="match status" value="1"/>
</dbReference>
<comment type="similarity">
    <text evidence="2">Belongs to the LysR transcriptional regulatory family.</text>
</comment>
<dbReference type="InterPro" id="IPR036390">
    <property type="entry name" value="WH_DNA-bd_sf"/>
</dbReference>
<feature type="domain" description="HTH lysR-type" evidence="12">
    <location>
        <begin position="2"/>
        <end position="59"/>
    </location>
</feature>
<dbReference type="InterPro" id="IPR005119">
    <property type="entry name" value="LysR_subst-bd"/>
</dbReference>
<dbReference type="InterPro" id="IPR037406">
    <property type="entry name" value="MetR_PBP2"/>
</dbReference>
<dbReference type="GO" id="GO:0000976">
    <property type="term" value="F:transcription cis-regulatory region binding"/>
    <property type="evidence" value="ECO:0007669"/>
    <property type="project" value="TreeGrafter"/>
</dbReference>
<dbReference type="STRING" id="1515746.HR45_10080"/>
<evidence type="ECO:0000256" key="6">
    <source>
        <dbReference type="ARBA" id="ARBA00022605"/>
    </source>
</evidence>
<keyword evidence="14" id="KW-1185">Reference proteome</keyword>
<sequence length="302" mass="33281">MIELRHLRTVLALKQTGSLAAAASKCFVTQSALSHQLKELESRIEAKVFVRKSKPLAFTEEGLKLVDLAEDILPKVSATEQQLKAASNDEHAPLRIGIDCHSCYRWLMPVMAQFKQQFPDERLDLLSRYSFDALDALEQGELDLVLTSDPIANHSLHFEHLSEFEVKLVVGKDTALAKCDYVTPTQLAGEAIISYPVPLSRLDLVQYFLAPAGVAPGPQKTCDLTNMLLQRIACGEGVASLPNWSLTEAQGLSLTTVRLGENGLFRPLYAAIRHDTQAKHNPLISRVMQLIANATRTEAVAV</sequence>
<evidence type="ECO:0000256" key="2">
    <source>
        <dbReference type="ARBA" id="ARBA00009437"/>
    </source>
</evidence>
<evidence type="ECO:0000256" key="1">
    <source>
        <dbReference type="ARBA" id="ARBA00004496"/>
    </source>
</evidence>
<dbReference type="eggNOG" id="COG0583">
    <property type="taxonomic scope" value="Bacteria"/>
</dbReference>
<accession>A0A094LQE6</accession>
<dbReference type="SUPFAM" id="SSF53850">
    <property type="entry name" value="Periplasmic binding protein-like II"/>
    <property type="match status" value="1"/>
</dbReference>
<reference evidence="13 14" key="1">
    <citation type="submission" date="2014-06" db="EMBL/GenBank/DDBJ databases">
        <title>Shewanella sp. YQH10.</title>
        <authorList>
            <person name="Liu Y."/>
            <person name="Zeng R."/>
        </authorList>
    </citation>
    <scope>NUCLEOTIDE SEQUENCE [LARGE SCALE GENOMIC DNA]</scope>
    <source>
        <strain evidence="13 14">YQH10</strain>
    </source>
</reference>
<comment type="caution">
    <text evidence="13">The sequence shown here is derived from an EMBL/GenBank/DDBJ whole genome shotgun (WGS) entry which is preliminary data.</text>
</comment>
<keyword evidence="9" id="KW-0010">Activator</keyword>
<keyword evidence="4" id="KW-0963">Cytoplasm</keyword>
<evidence type="ECO:0000256" key="10">
    <source>
        <dbReference type="ARBA" id="ARBA00023163"/>
    </source>
</evidence>
<evidence type="ECO:0000256" key="11">
    <source>
        <dbReference type="ARBA" id="ARBA00023167"/>
    </source>
</evidence>
<keyword evidence="8" id="KW-0238">DNA-binding</keyword>
<evidence type="ECO:0000313" key="13">
    <source>
        <dbReference type="EMBL" id="KFZ37363.1"/>
    </source>
</evidence>
<protein>
    <recommendedName>
        <fullName evidence="3">HTH-type transcriptional regulator MetR</fullName>
    </recommendedName>
</protein>
<gene>
    <name evidence="13" type="ORF">HR45_10080</name>
</gene>
<dbReference type="CDD" id="cd08441">
    <property type="entry name" value="PBP2_MetR"/>
    <property type="match status" value="1"/>
</dbReference>
<dbReference type="Gene3D" id="3.40.190.290">
    <property type="match status" value="1"/>
</dbReference>
<evidence type="ECO:0000256" key="9">
    <source>
        <dbReference type="ARBA" id="ARBA00023159"/>
    </source>
</evidence>
<organism evidence="13 14">
    <name type="scientific">Shewanella mangrovi</name>
    <dbReference type="NCBI Taxonomy" id="1515746"/>
    <lineage>
        <taxon>Bacteria</taxon>
        <taxon>Pseudomonadati</taxon>
        <taxon>Pseudomonadota</taxon>
        <taxon>Gammaproteobacteria</taxon>
        <taxon>Alteromonadales</taxon>
        <taxon>Shewanellaceae</taxon>
        <taxon>Shewanella</taxon>
    </lineage>
</organism>
<dbReference type="InterPro" id="IPR036388">
    <property type="entry name" value="WH-like_DNA-bd_sf"/>
</dbReference>
<dbReference type="OrthoDB" id="155872at2"/>
<dbReference type="GO" id="GO:0005737">
    <property type="term" value="C:cytoplasm"/>
    <property type="evidence" value="ECO:0007669"/>
    <property type="project" value="UniProtKB-SubCell"/>
</dbReference>
<dbReference type="Pfam" id="PF00126">
    <property type="entry name" value="HTH_1"/>
    <property type="match status" value="1"/>
</dbReference>
<evidence type="ECO:0000256" key="3">
    <source>
        <dbReference type="ARBA" id="ARBA00019365"/>
    </source>
</evidence>
<keyword evidence="10" id="KW-0804">Transcription</keyword>
<dbReference type="GO" id="GO:0009086">
    <property type="term" value="P:methionine biosynthetic process"/>
    <property type="evidence" value="ECO:0007669"/>
    <property type="project" value="UniProtKB-KW"/>
</dbReference>
<comment type="subcellular location">
    <subcellularLocation>
        <location evidence="1">Cytoplasm</location>
    </subcellularLocation>
</comment>
<dbReference type="RefSeq" id="WP_037442782.1">
    <property type="nucleotide sequence ID" value="NZ_JPEO01000006.1"/>
</dbReference>
<evidence type="ECO:0000256" key="8">
    <source>
        <dbReference type="ARBA" id="ARBA00023125"/>
    </source>
</evidence>
<dbReference type="PANTHER" id="PTHR30126">
    <property type="entry name" value="HTH-TYPE TRANSCRIPTIONAL REGULATOR"/>
    <property type="match status" value="1"/>
</dbReference>
<evidence type="ECO:0000313" key="14">
    <source>
        <dbReference type="Proteomes" id="UP000029264"/>
    </source>
</evidence>
<keyword evidence="11" id="KW-0486">Methionine biosynthesis</keyword>
<evidence type="ECO:0000259" key="12">
    <source>
        <dbReference type="PROSITE" id="PS50931"/>
    </source>
</evidence>